<proteinExistence type="predicted"/>
<dbReference type="AlphaFoldDB" id="A0A4Z2HU55"/>
<dbReference type="Proteomes" id="UP000314294">
    <property type="component" value="Unassembled WGS sequence"/>
</dbReference>
<dbReference type="EMBL" id="SRLO01000183">
    <property type="protein sequence ID" value="TNN68855.1"/>
    <property type="molecule type" value="Genomic_DNA"/>
</dbReference>
<evidence type="ECO:0000313" key="1">
    <source>
        <dbReference type="EMBL" id="TNN68855.1"/>
    </source>
</evidence>
<evidence type="ECO:0000313" key="2">
    <source>
        <dbReference type="Proteomes" id="UP000314294"/>
    </source>
</evidence>
<name>A0A4Z2HU55_9TELE</name>
<reference evidence="1 2" key="1">
    <citation type="submission" date="2019-03" db="EMBL/GenBank/DDBJ databases">
        <title>First draft genome of Liparis tanakae, snailfish: a comprehensive survey of snailfish specific genes.</title>
        <authorList>
            <person name="Kim W."/>
            <person name="Song I."/>
            <person name="Jeong J.-H."/>
            <person name="Kim D."/>
            <person name="Kim S."/>
            <person name="Ryu S."/>
            <person name="Song J.Y."/>
            <person name="Lee S.K."/>
        </authorList>
    </citation>
    <scope>NUCLEOTIDE SEQUENCE [LARGE SCALE GENOMIC DNA]</scope>
    <source>
        <tissue evidence="1">Muscle</tissue>
    </source>
</reference>
<accession>A0A4Z2HU55</accession>
<protein>
    <submittedName>
        <fullName evidence="1">Uncharacterized protein</fullName>
    </submittedName>
</protein>
<sequence>MGARQSEHPGAWFFLEADGRGGSSGVDDYPVKANVMIWTGPVTGGSQQGTVPFPAQTLQLVTVLLQNCRHRRHHSER</sequence>
<keyword evidence="2" id="KW-1185">Reference proteome</keyword>
<gene>
    <name evidence="1" type="ORF">EYF80_020890</name>
</gene>
<comment type="caution">
    <text evidence="1">The sequence shown here is derived from an EMBL/GenBank/DDBJ whole genome shotgun (WGS) entry which is preliminary data.</text>
</comment>
<organism evidence="1 2">
    <name type="scientific">Liparis tanakae</name>
    <name type="common">Tanaka's snailfish</name>
    <dbReference type="NCBI Taxonomy" id="230148"/>
    <lineage>
        <taxon>Eukaryota</taxon>
        <taxon>Metazoa</taxon>
        <taxon>Chordata</taxon>
        <taxon>Craniata</taxon>
        <taxon>Vertebrata</taxon>
        <taxon>Euteleostomi</taxon>
        <taxon>Actinopterygii</taxon>
        <taxon>Neopterygii</taxon>
        <taxon>Teleostei</taxon>
        <taxon>Neoteleostei</taxon>
        <taxon>Acanthomorphata</taxon>
        <taxon>Eupercaria</taxon>
        <taxon>Perciformes</taxon>
        <taxon>Cottioidei</taxon>
        <taxon>Cottales</taxon>
        <taxon>Liparidae</taxon>
        <taxon>Liparis</taxon>
    </lineage>
</organism>